<evidence type="ECO:0008006" key="4">
    <source>
        <dbReference type="Google" id="ProtNLM"/>
    </source>
</evidence>
<dbReference type="EnsemblMetazoa" id="GPAI006868-RA">
    <property type="protein sequence ID" value="GPAI006868-PA"/>
    <property type="gene ID" value="GPAI006868"/>
</dbReference>
<reference evidence="2" key="2">
    <citation type="submission" date="2020-05" db="UniProtKB">
        <authorList>
            <consortium name="EnsemblMetazoa"/>
        </authorList>
    </citation>
    <scope>IDENTIFICATION</scope>
    <source>
        <strain evidence="2">IAEA</strain>
    </source>
</reference>
<proteinExistence type="predicted"/>
<evidence type="ECO:0000313" key="2">
    <source>
        <dbReference type="EnsemblMetazoa" id="GPAI006868-PA"/>
    </source>
</evidence>
<dbReference type="AlphaFoldDB" id="A0A1A9Z8E4"/>
<keyword evidence="1" id="KW-0812">Transmembrane</keyword>
<feature type="transmembrane region" description="Helical" evidence="1">
    <location>
        <begin position="68"/>
        <end position="90"/>
    </location>
</feature>
<evidence type="ECO:0000313" key="3">
    <source>
        <dbReference type="Proteomes" id="UP000092445"/>
    </source>
</evidence>
<keyword evidence="1" id="KW-1133">Transmembrane helix</keyword>
<sequence length="128" mass="14412">MITQLPTIQMYSVTQNFQNCRKQIREMIINIGIAPALGLSNKTSSCSTRKDHHNHHHQQQRCYNMINIFLVIVSVFNEVVVTFLVIVVIIVVAVDVAVAVINISFGICGTRQILKIAIANRQMDDYNG</sequence>
<accession>A0A1A9Z8E4</accession>
<dbReference type="VEuPathDB" id="VectorBase:GPAI006868"/>
<evidence type="ECO:0000256" key="1">
    <source>
        <dbReference type="SAM" id="Phobius"/>
    </source>
</evidence>
<keyword evidence="3" id="KW-1185">Reference proteome</keyword>
<name>A0A1A9Z8E4_GLOPL</name>
<dbReference type="Proteomes" id="UP000092445">
    <property type="component" value="Unassembled WGS sequence"/>
</dbReference>
<feature type="transmembrane region" description="Helical" evidence="1">
    <location>
        <begin position="96"/>
        <end position="114"/>
    </location>
</feature>
<protein>
    <recommendedName>
        <fullName evidence="4">Transmembrane protein</fullName>
    </recommendedName>
</protein>
<organism evidence="2 3">
    <name type="scientific">Glossina pallidipes</name>
    <name type="common">Tsetse fly</name>
    <dbReference type="NCBI Taxonomy" id="7398"/>
    <lineage>
        <taxon>Eukaryota</taxon>
        <taxon>Metazoa</taxon>
        <taxon>Ecdysozoa</taxon>
        <taxon>Arthropoda</taxon>
        <taxon>Hexapoda</taxon>
        <taxon>Insecta</taxon>
        <taxon>Pterygota</taxon>
        <taxon>Neoptera</taxon>
        <taxon>Endopterygota</taxon>
        <taxon>Diptera</taxon>
        <taxon>Brachycera</taxon>
        <taxon>Muscomorpha</taxon>
        <taxon>Hippoboscoidea</taxon>
        <taxon>Glossinidae</taxon>
        <taxon>Glossina</taxon>
    </lineage>
</organism>
<keyword evidence="1" id="KW-0472">Membrane</keyword>
<reference evidence="3" key="1">
    <citation type="submission" date="2014-03" db="EMBL/GenBank/DDBJ databases">
        <authorList>
            <person name="Aksoy S."/>
            <person name="Warren W."/>
            <person name="Wilson R.K."/>
        </authorList>
    </citation>
    <scope>NUCLEOTIDE SEQUENCE [LARGE SCALE GENOMIC DNA]</scope>
    <source>
        <strain evidence="3">IAEA</strain>
    </source>
</reference>